<feature type="domain" description="Nbr1 FW" evidence="3">
    <location>
        <begin position="195"/>
        <end position="283"/>
    </location>
</feature>
<sequence>METQGPRKRRGRQPTRPDPDSGTTEAFADKLVQLKQAAGDPSYAEMASRLGAAASKSSLASAAQGRKFPTWETTWEYVRVLAVDRLGGDPEKTRQEWRDLWERARADSSPAGMGTVDGTQDEAPPFDAGTDPALPPRPAQRSRLLFYVVAAATMAVAGAVFFTLATKVLRNNPPPSEPMMSPAPVDNSEFVADVTYPDGSKVRPGSSFKKVWRIHNTGTVAWEGRFLARVNKSPCRSQEKVAIPSTAPGQTVDIAVRVKAPDRPGSCHIYWKMTDAQGRVLFPLKRGVFLDVQVGPS</sequence>
<proteinExistence type="predicted"/>
<dbReference type="Pfam" id="PF16158">
    <property type="entry name" value="N_BRCA1_IG"/>
    <property type="match status" value="1"/>
</dbReference>
<evidence type="ECO:0000256" key="2">
    <source>
        <dbReference type="SAM" id="Phobius"/>
    </source>
</evidence>
<organism evidence="4 5">
    <name type="scientific">Nonomuraea angiospora</name>
    <dbReference type="NCBI Taxonomy" id="46172"/>
    <lineage>
        <taxon>Bacteria</taxon>
        <taxon>Bacillati</taxon>
        <taxon>Actinomycetota</taxon>
        <taxon>Actinomycetes</taxon>
        <taxon>Streptosporangiales</taxon>
        <taxon>Streptosporangiaceae</taxon>
        <taxon>Nonomuraea</taxon>
    </lineage>
</organism>
<accession>A0ABR9M610</accession>
<dbReference type="InterPro" id="IPR032350">
    <property type="entry name" value="Nbr1_FW"/>
</dbReference>
<evidence type="ECO:0000313" key="5">
    <source>
        <dbReference type="Proteomes" id="UP000633509"/>
    </source>
</evidence>
<feature type="transmembrane region" description="Helical" evidence="2">
    <location>
        <begin position="144"/>
        <end position="165"/>
    </location>
</feature>
<keyword evidence="5" id="KW-1185">Reference proteome</keyword>
<name>A0ABR9M610_9ACTN</name>
<feature type="compositionally biased region" description="Basic residues" evidence="1">
    <location>
        <begin position="1"/>
        <end position="13"/>
    </location>
</feature>
<keyword evidence="2" id="KW-1133">Transmembrane helix</keyword>
<keyword evidence="2" id="KW-0472">Membrane</keyword>
<dbReference type="CDD" id="cd14947">
    <property type="entry name" value="NBR1_like"/>
    <property type="match status" value="1"/>
</dbReference>
<gene>
    <name evidence="4" type="ORF">H4W80_006542</name>
</gene>
<evidence type="ECO:0000313" key="4">
    <source>
        <dbReference type="EMBL" id="MBE1588284.1"/>
    </source>
</evidence>
<protein>
    <recommendedName>
        <fullName evidence="3">Nbr1 FW domain-containing protein</fullName>
    </recommendedName>
</protein>
<feature type="region of interest" description="Disordered" evidence="1">
    <location>
        <begin position="1"/>
        <end position="24"/>
    </location>
</feature>
<dbReference type="EMBL" id="JADBEK010000001">
    <property type="protein sequence ID" value="MBE1588284.1"/>
    <property type="molecule type" value="Genomic_DNA"/>
</dbReference>
<dbReference type="PANTHER" id="PTHR20930">
    <property type="entry name" value="OVARIAN CARCINOMA ANTIGEN CA125-RELATED"/>
    <property type="match status" value="1"/>
</dbReference>
<evidence type="ECO:0000256" key="1">
    <source>
        <dbReference type="SAM" id="MobiDB-lite"/>
    </source>
</evidence>
<dbReference type="Proteomes" id="UP000633509">
    <property type="component" value="Unassembled WGS sequence"/>
</dbReference>
<evidence type="ECO:0000259" key="3">
    <source>
        <dbReference type="Pfam" id="PF16158"/>
    </source>
</evidence>
<dbReference type="InterPro" id="IPR013783">
    <property type="entry name" value="Ig-like_fold"/>
</dbReference>
<feature type="region of interest" description="Disordered" evidence="1">
    <location>
        <begin position="104"/>
        <end position="128"/>
    </location>
</feature>
<keyword evidence="2" id="KW-0812">Transmembrane</keyword>
<dbReference type="PANTHER" id="PTHR20930:SF0">
    <property type="entry name" value="PROTEIN ILRUN"/>
    <property type="match status" value="1"/>
</dbReference>
<comment type="caution">
    <text evidence="4">The sequence shown here is derived from an EMBL/GenBank/DDBJ whole genome shotgun (WGS) entry which is preliminary data.</text>
</comment>
<dbReference type="Gene3D" id="2.60.40.10">
    <property type="entry name" value="Immunoglobulins"/>
    <property type="match status" value="1"/>
</dbReference>
<reference evidence="4 5" key="1">
    <citation type="submission" date="2020-10" db="EMBL/GenBank/DDBJ databases">
        <title>Sequencing the genomes of 1000 actinobacteria strains.</title>
        <authorList>
            <person name="Klenk H.-P."/>
        </authorList>
    </citation>
    <scope>NUCLEOTIDE SEQUENCE [LARGE SCALE GENOMIC DNA]</scope>
    <source>
        <strain evidence="4 5">DSM 43173</strain>
    </source>
</reference>